<evidence type="ECO:0000256" key="6">
    <source>
        <dbReference type="RuleBase" id="RU364146"/>
    </source>
</evidence>
<feature type="region of interest" description="Disordered" evidence="7">
    <location>
        <begin position="1"/>
        <end position="32"/>
    </location>
</feature>
<feature type="compositionally biased region" description="Low complexity" evidence="7">
    <location>
        <begin position="1"/>
        <end position="17"/>
    </location>
</feature>
<dbReference type="VEuPathDB" id="CryptoDB:Cvel_30410"/>
<dbReference type="EMBL" id="CDMZ01003530">
    <property type="protein sequence ID" value="CEM46713.1"/>
    <property type="molecule type" value="Genomic_DNA"/>
</dbReference>
<evidence type="ECO:0000256" key="7">
    <source>
        <dbReference type="SAM" id="MobiDB-lite"/>
    </source>
</evidence>
<evidence type="ECO:0000256" key="5">
    <source>
        <dbReference type="ARBA" id="ARBA00023242"/>
    </source>
</evidence>
<keyword evidence="5 6" id="KW-0539">Nucleus</keyword>
<keyword evidence="6" id="KW-0010">Activator</keyword>
<organism evidence="8">
    <name type="scientific">Chromera velia CCMP2878</name>
    <dbReference type="NCBI Taxonomy" id="1169474"/>
    <lineage>
        <taxon>Eukaryota</taxon>
        <taxon>Sar</taxon>
        <taxon>Alveolata</taxon>
        <taxon>Colpodellida</taxon>
        <taxon>Chromeraceae</taxon>
        <taxon>Chromera</taxon>
    </lineage>
</organism>
<evidence type="ECO:0000256" key="4">
    <source>
        <dbReference type="ARBA" id="ARBA00023163"/>
    </source>
</evidence>
<evidence type="ECO:0000313" key="8">
    <source>
        <dbReference type="EMBL" id="CEM46713.1"/>
    </source>
</evidence>
<dbReference type="Pfam" id="PF09748">
    <property type="entry name" value="Med10"/>
    <property type="match status" value="1"/>
</dbReference>
<protein>
    <recommendedName>
        <fullName evidence="6">Mediator of RNA polymerase II transcription subunit 10</fullName>
    </recommendedName>
    <alternativeName>
        <fullName evidence="6">Mediator complex subunit 10</fullName>
    </alternativeName>
</protein>
<dbReference type="GO" id="GO:0016592">
    <property type="term" value="C:mediator complex"/>
    <property type="evidence" value="ECO:0007669"/>
    <property type="project" value="InterPro"/>
</dbReference>
<feature type="compositionally biased region" description="Basic and acidic residues" evidence="7">
    <location>
        <begin position="115"/>
        <end position="126"/>
    </location>
</feature>
<accession>A0A0G4HR51</accession>
<feature type="region of interest" description="Disordered" evidence="7">
    <location>
        <begin position="107"/>
        <end position="130"/>
    </location>
</feature>
<proteinExistence type="inferred from homology"/>
<evidence type="ECO:0000256" key="1">
    <source>
        <dbReference type="ARBA" id="ARBA00004123"/>
    </source>
</evidence>
<evidence type="ECO:0000256" key="3">
    <source>
        <dbReference type="ARBA" id="ARBA00023015"/>
    </source>
</evidence>
<reference evidence="8" key="1">
    <citation type="submission" date="2014-11" db="EMBL/GenBank/DDBJ databases">
        <authorList>
            <person name="Otto D Thomas"/>
            <person name="Naeem Raeece"/>
        </authorList>
    </citation>
    <scope>NUCLEOTIDE SEQUENCE</scope>
</reference>
<dbReference type="AlphaFoldDB" id="A0A0G4HR51"/>
<gene>
    <name evidence="6" type="primary">MED10</name>
    <name evidence="8" type="ORF">Cvel_30410</name>
</gene>
<dbReference type="GO" id="GO:0003712">
    <property type="term" value="F:transcription coregulator activity"/>
    <property type="evidence" value="ECO:0007669"/>
    <property type="project" value="InterPro"/>
</dbReference>
<keyword evidence="4 6" id="KW-0804">Transcription</keyword>
<comment type="function">
    <text evidence="6">Component of the Mediator complex, a coactivator involved in the regulated transcription of nearly all RNA polymerase II-dependent genes. Mediator functions as a bridge to convey information from gene-specific regulatory proteins to the basal RNA polymerase II transcription machinery. Mediator is recruited to promoters by direct interactions with regulatory proteins and serves as a scaffold for the assembly of a functional preinitiation complex with RNA polymerase II and the general transcription factors.</text>
</comment>
<sequence>MADPSASSAAAASSSAAQEGGMPELSAESSDHKKYLGDPLLDLVYQIGILTQQIEDLDHYEPNIKGASPAAVEAARKAAKERTATSLGENLRSYEKTLSRLERHLVAATSGEVDDQQHGGERERDRRAKKREIKDIQLPIGLISCVDDDKNPLHWMQREALKLKRENDDARGDALALQALNVLLRNPDAPPEALLAPKLIQDDQMPLGPEGAVQGSSGDLQQPSQAGPSVEGGAAGAS</sequence>
<dbReference type="GO" id="GO:0006357">
    <property type="term" value="P:regulation of transcription by RNA polymerase II"/>
    <property type="evidence" value="ECO:0007669"/>
    <property type="project" value="InterPro"/>
</dbReference>
<dbReference type="InterPro" id="IPR019145">
    <property type="entry name" value="Mediator_Med10"/>
</dbReference>
<name>A0A0G4HR51_9ALVE</name>
<comment type="subcellular location">
    <subcellularLocation>
        <location evidence="1 6">Nucleus</location>
    </subcellularLocation>
</comment>
<comment type="subunit">
    <text evidence="6">Component of the Mediator complex.</text>
</comment>
<comment type="similarity">
    <text evidence="2 6">Belongs to the Mediator complex subunit 10 family.</text>
</comment>
<feature type="compositionally biased region" description="Polar residues" evidence="7">
    <location>
        <begin position="214"/>
        <end position="227"/>
    </location>
</feature>
<evidence type="ECO:0000256" key="2">
    <source>
        <dbReference type="ARBA" id="ARBA00005389"/>
    </source>
</evidence>
<feature type="region of interest" description="Disordered" evidence="7">
    <location>
        <begin position="194"/>
        <end position="238"/>
    </location>
</feature>
<keyword evidence="3 6" id="KW-0805">Transcription regulation</keyword>